<name>A0AAD9YEF1_COLKA</name>
<dbReference type="AlphaFoldDB" id="A0AAD9YEF1"/>
<organism evidence="2 3">
    <name type="scientific">Colletotrichum kahawae</name>
    <name type="common">Coffee berry disease fungus</name>
    <dbReference type="NCBI Taxonomy" id="34407"/>
    <lineage>
        <taxon>Eukaryota</taxon>
        <taxon>Fungi</taxon>
        <taxon>Dikarya</taxon>
        <taxon>Ascomycota</taxon>
        <taxon>Pezizomycotina</taxon>
        <taxon>Sordariomycetes</taxon>
        <taxon>Hypocreomycetidae</taxon>
        <taxon>Glomerellales</taxon>
        <taxon>Glomerellaceae</taxon>
        <taxon>Colletotrichum</taxon>
        <taxon>Colletotrichum gloeosporioides species complex</taxon>
    </lineage>
</organism>
<reference evidence="2" key="1">
    <citation type="submission" date="2023-02" db="EMBL/GenBank/DDBJ databases">
        <title>Colletotrichum kahawae CIFC_Que2 genome sequencing and assembly.</title>
        <authorList>
            <person name="Baroncelli R."/>
        </authorList>
    </citation>
    <scope>NUCLEOTIDE SEQUENCE</scope>
    <source>
        <strain evidence="2">CIFC_Que2</strain>
    </source>
</reference>
<comment type="caution">
    <text evidence="2">The sequence shown here is derived from an EMBL/GenBank/DDBJ whole genome shotgun (WGS) entry which is preliminary data.</text>
</comment>
<sequence length="165" mass="17745">MDVGVHVTESSSPPADNVTRGGSAVCPPLTGQDTDRLQNRMQEVEASAEYLLVLPPATVGDNALGGIHFDKGLMILALDKINWANPDVSLTTKNCDLALKDPKLDVMNGKFKYDDGTHLGPANACPIWQLPDNIIHIPEVEQDTEEDAAVHNGLLAVTCGSRELY</sequence>
<dbReference type="EMBL" id="VYYT01000189">
    <property type="protein sequence ID" value="KAK2758506.1"/>
    <property type="molecule type" value="Genomic_DNA"/>
</dbReference>
<feature type="region of interest" description="Disordered" evidence="1">
    <location>
        <begin position="1"/>
        <end position="23"/>
    </location>
</feature>
<gene>
    <name evidence="2" type="ORF">CKAH01_05554</name>
</gene>
<evidence type="ECO:0000256" key="1">
    <source>
        <dbReference type="SAM" id="MobiDB-lite"/>
    </source>
</evidence>
<keyword evidence="3" id="KW-1185">Reference proteome</keyword>
<evidence type="ECO:0000313" key="2">
    <source>
        <dbReference type="EMBL" id="KAK2758506.1"/>
    </source>
</evidence>
<dbReference type="Proteomes" id="UP001281614">
    <property type="component" value="Unassembled WGS sequence"/>
</dbReference>
<protein>
    <submittedName>
        <fullName evidence="2">Uncharacterized protein</fullName>
    </submittedName>
</protein>
<accession>A0AAD9YEF1</accession>
<proteinExistence type="predicted"/>
<evidence type="ECO:0000313" key="3">
    <source>
        <dbReference type="Proteomes" id="UP001281614"/>
    </source>
</evidence>